<dbReference type="GO" id="GO:0006289">
    <property type="term" value="P:nucleotide-excision repair"/>
    <property type="evidence" value="ECO:0007669"/>
    <property type="project" value="InterPro"/>
</dbReference>
<dbReference type="PROSITE" id="PS50165">
    <property type="entry name" value="UVRC"/>
    <property type="match status" value="1"/>
</dbReference>
<evidence type="ECO:0000259" key="1">
    <source>
        <dbReference type="PROSITE" id="PS50164"/>
    </source>
</evidence>
<dbReference type="InterPro" id="IPR047296">
    <property type="entry name" value="GIY-YIG_UvrC_Cho"/>
</dbReference>
<dbReference type="Proteomes" id="UP000177390">
    <property type="component" value="Unassembled WGS sequence"/>
</dbReference>
<proteinExistence type="predicted"/>
<dbReference type="SUPFAM" id="SSF82771">
    <property type="entry name" value="GIY-YIG endonuclease"/>
    <property type="match status" value="1"/>
</dbReference>
<dbReference type="Pfam" id="PF01541">
    <property type="entry name" value="GIY-YIG"/>
    <property type="match status" value="1"/>
</dbReference>
<evidence type="ECO:0000313" key="4">
    <source>
        <dbReference type="Proteomes" id="UP000177390"/>
    </source>
</evidence>
<dbReference type="InterPro" id="IPR050066">
    <property type="entry name" value="UvrABC_protein_C"/>
</dbReference>
<evidence type="ECO:0000313" key="3">
    <source>
        <dbReference type="EMBL" id="OGD70168.1"/>
    </source>
</evidence>
<dbReference type="InterPro" id="IPR000305">
    <property type="entry name" value="GIY-YIG_endonuc"/>
</dbReference>
<dbReference type="PANTHER" id="PTHR30562:SF1">
    <property type="entry name" value="UVRABC SYSTEM PROTEIN C"/>
    <property type="match status" value="1"/>
</dbReference>
<evidence type="ECO:0000259" key="2">
    <source>
        <dbReference type="PROSITE" id="PS50165"/>
    </source>
</evidence>
<reference evidence="3 4" key="1">
    <citation type="journal article" date="2016" name="Nat. Commun.">
        <title>Thousands of microbial genomes shed light on interconnected biogeochemical processes in an aquifer system.</title>
        <authorList>
            <person name="Anantharaman K."/>
            <person name="Brown C.T."/>
            <person name="Hug L.A."/>
            <person name="Sharon I."/>
            <person name="Castelle C.J."/>
            <person name="Probst A.J."/>
            <person name="Thomas B.C."/>
            <person name="Singh A."/>
            <person name="Wilkins M.J."/>
            <person name="Karaoz U."/>
            <person name="Brodie E.L."/>
            <person name="Williams K.H."/>
            <person name="Hubbard S.S."/>
            <person name="Banfield J.F."/>
        </authorList>
    </citation>
    <scope>NUCLEOTIDE SEQUENCE [LARGE SCALE GENOMIC DNA]</scope>
</reference>
<dbReference type="InterPro" id="IPR035901">
    <property type="entry name" value="GIY-YIG_endonuc_sf"/>
</dbReference>
<protein>
    <recommendedName>
        <fullName evidence="5">Excinuclease ABC subunit C</fullName>
    </recommendedName>
</protein>
<organism evidence="3 4">
    <name type="scientific">Candidatus Collierbacteria bacterium RIFCSPHIGHO2_02_FULL_49_10</name>
    <dbReference type="NCBI Taxonomy" id="1817723"/>
    <lineage>
        <taxon>Bacteria</taxon>
        <taxon>Candidatus Collieribacteriota</taxon>
    </lineage>
</organism>
<dbReference type="InterPro" id="IPR036876">
    <property type="entry name" value="UVR_dom_sf"/>
</dbReference>
<dbReference type="InterPro" id="IPR038476">
    <property type="entry name" value="UvrC_RNase_H_dom_sf"/>
</dbReference>
<dbReference type="InterPro" id="IPR001162">
    <property type="entry name" value="UvrC_RNase_H_dom"/>
</dbReference>
<dbReference type="Pfam" id="PF08459">
    <property type="entry name" value="UvrC_RNaseH_dom"/>
    <property type="match status" value="1"/>
</dbReference>
<dbReference type="PANTHER" id="PTHR30562">
    <property type="entry name" value="UVRC/OXIDOREDUCTASE"/>
    <property type="match status" value="1"/>
</dbReference>
<name>A0A1F5ERY1_9BACT</name>
<dbReference type="PROSITE" id="PS50164">
    <property type="entry name" value="GIY_YIG"/>
    <property type="match status" value="1"/>
</dbReference>
<dbReference type="SUPFAM" id="SSF46600">
    <property type="entry name" value="C-terminal UvrC-binding domain of UvrB"/>
    <property type="match status" value="1"/>
</dbReference>
<feature type="domain" description="GIY-YIG" evidence="1">
    <location>
        <begin position="16"/>
        <end position="95"/>
    </location>
</feature>
<dbReference type="CDD" id="cd10434">
    <property type="entry name" value="GIY-YIG_UvrC_Cho"/>
    <property type="match status" value="1"/>
</dbReference>
<dbReference type="EMBL" id="MFAH01000062">
    <property type="protein sequence ID" value="OGD70168.1"/>
    <property type="molecule type" value="Genomic_DNA"/>
</dbReference>
<evidence type="ECO:0008006" key="5">
    <source>
        <dbReference type="Google" id="ProtNLM"/>
    </source>
</evidence>
<dbReference type="SMART" id="SM00465">
    <property type="entry name" value="GIYc"/>
    <property type="match status" value="1"/>
</dbReference>
<feature type="domain" description="UvrC family homology region profile" evidence="2">
    <location>
        <begin position="248"/>
        <end position="361"/>
    </location>
</feature>
<accession>A0A1F5ERY1</accession>
<dbReference type="GO" id="GO:0009381">
    <property type="term" value="F:excinuclease ABC activity"/>
    <property type="evidence" value="ECO:0007669"/>
    <property type="project" value="InterPro"/>
</dbReference>
<dbReference type="GO" id="GO:0009380">
    <property type="term" value="C:excinuclease repair complex"/>
    <property type="evidence" value="ECO:0007669"/>
    <property type="project" value="TreeGrafter"/>
</dbReference>
<sequence>MSYGRPPYSAPSDLPSSPGVYIFADKEGTPLYIGKSINLKSRLAQHFENSRDSESKAAHFIIQTKSLILQTVDSDLAAIILEANLIKTYQPYYNSATKDDKTVSYIVIDNSPNYTLKVLHRSDLNLQEYTSPKTQIYGPYPSGTVANQLLKQIRHIIGYCQNPQGKRACFYFHIGQCPGPCSGTISLAAYVKHLTRIKIFLSGRFQNLMESLKKEINANARKEKFEAAAVFKHQLESLQIALSSHQYSQLLILPSATNKVLEQAVLLLKHPKLKNPPHRIECYDVATLSQENTVGAMVVFVDGQPAKDEYRKFLVRTNKLGDPVAMKHVMVRRLGHHDWDRPDLIILDGGVPQLSVVSEIIPDDIPIIALSKKRETIHFYDTDHQIVNLNLPLHSSLLKLFQYIRDEAHRFSTTYHKKRRKITTLG</sequence>
<comment type="caution">
    <text evidence="3">The sequence shown here is derived from an EMBL/GenBank/DDBJ whole genome shotgun (WGS) entry which is preliminary data.</text>
</comment>
<gene>
    <name evidence="3" type="ORF">A3D09_00700</name>
</gene>
<dbReference type="AlphaFoldDB" id="A0A1F5ERY1"/>
<dbReference type="Gene3D" id="3.30.420.340">
    <property type="entry name" value="UvrC, RNAse H endonuclease domain"/>
    <property type="match status" value="1"/>
</dbReference>
<dbReference type="Gene3D" id="3.40.1440.10">
    <property type="entry name" value="GIY-YIG endonuclease"/>
    <property type="match status" value="1"/>
</dbReference>